<reference evidence="8 9" key="1">
    <citation type="submission" date="2022-09" db="EMBL/GenBank/DDBJ databases">
        <title>Interaction between co-microsymbionts with complementary sets of symbiotic genes in legume-rhizobium systems.</title>
        <authorList>
            <person name="Safronova V."/>
            <person name="Sazanova A."/>
            <person name="Afonin A."/>
            <person name="Chirak E."/>
        </authorList>
    </citation>
    <scope>NUCLEOTIDE SEQUENCE [LARGE SCALE GENOMIC DNA]</scope>
    <source>
        <strain evidence="8 9">A18/4-1</strain>
        <plasmid evidence="8 9">p_unnamed1</plasmid>
    </source>
</reference>
<feature type="domain" description="Fe/B12 periplasmic-binding" evidence="7">
    <location>
        <begin position="42"/>
        <end position="320"/>
    </location>
</feature>
<keyword evidence="8" id="KW-0614">Plasmid</keyword>
<evidence type="ECO:0000256" key="2">
    <source>
        <dbReference type="ARBA" id="ARBA00008814"/>
    </source>
</evidence>
<evidence type="ECO:0000256" key="3">
    <source>
        <dbReference type="ARBA" id="ARBA00022448"/>
    </source>
</evidence>
<organism evidence="8 9">
    <name type="scientific">Devosia neptuniae</name>
    <dbReference type="NCBI Taxonomy" id="191302"/>
    <lineage>
        <taxon>Bacteria</taxon>
        <taxon>Pseudomonadati</taxon>
        <taxon>Pseudomonadota</taxon>
        <taxon>Alphaproteobacteria</taxon>
        <taxon>Hyphomicrobiales</taxon>
        <taxon>Devosiaceae</taxon>
        <taxon>Devosia</taxon>
    </lineage>
</organism>
<sequence length="326" mass="35702">MKLLLAAAAILGGLLTASAWAQETRPFEAANGTIDIPVEPLRIVSLHDLSITLPLVEFGATNHVVGSHGRLEEDNIPYIRGAKELYETSFDNTDIKFLGVFNEIDLELIAGLEPDLIIGRSGNDDALLPNLEKLAPTILIDQRGLGFFGALQAVADAAGVLPKYEHLRARYDAQVAEFKRLVPNAANISVAILQPWPDDGYIAASKDYYALSQLLDDVGFTKPAIIAELDKGSLDLSPEFLPEVDADFIVSTYEPLYPDERSPTEIRAAFEKIVPGYCQALHACSNNQHIFLHRTPIYSSSFKSLETAYLQLLTHIAGRSFVPLSK</sequence>
<feature type="chain" id="PRO_5045268211" evidence="6">
    <location>
        <begin position="22"/>
        <end position="326"/>
    </location>
</feature>
<dbReference type="PANTHER" id="PTHR30532:SF24">
    <property type="entry name" value="FERRIC ENTEROBACTIN-BINDING PERIPLASMIC PROTEIN FEPB"/>
    <property type="match status" value="1"/>
</dbReference>
<keyword evidence="4" id="KW-0408">Iron</keyword>
<dbReference type="PANTHER" id="PTHR30532">
    <property type="entry name" value="IRON III DICITRATE-BINDING PERIPLASMIC PROTEIN"/>
    <property type="match status" value="1"/>
</dbReference>
<geneLocation type="plasmid" evidence="8 9">
    <name>p_unnamed1</name>
</geneLocation>
<keyword evidence="4" id="KW-0406">Ion transport</keyword>
<dbReference type="EMBL" id="CP104964">
    <property type="protein sequence ID" value="UXN67757.1"/>
    <property type="molecule type" value="Genomic_DNA"/>
</dbReference>
<protein>
    <submittedName>
        <fullName evidence="8">ABC transporter substrate-binding protein</fullName>
    </submittedName>
</protein>
<evidence type="ECO:0000256" key="1">
    <source>
        <dbReference type="ARBA" id="ARBA00004196"/>
    </source>
</evidence>
<dbReference type="Gene3D" id="3.40.50.1980">
    <property type="entry name" value="Nitrogenase molybdenum iron protein domain"/>
    <property type="match status" value="2"/>
</dbReference>
<proteinExistence type="inferred from homology"/>
<keyword evidence="4" id="KW-0410">Iron transport</keyword>
<comment type="subcellular location">
    <subcellularLocation>
        <location evidence="1">Cell envelope</location>
    </subcellularLocation>
</comment>
<keyword evidence="3" id="KW-0813">Transport</keyword>
<dbReference type="InterPro" id="IPR002491">
    <property type="entry name" value="ABC_transptr_periplasmic_BD"/>
</dbReference>
<dbReference type="RefSeq" id="WP_262165196.1">
    <property type="nucleotide sequence ID" value="NZ_CP104964.1"/>
</dbReference>
<name>A0ABY6C6G2_9HYPH</name>
<keyword evidence="5 6" id="KW-0732">Signal</keyword>
<evidence type="ECO:0000259" key="7">
    <source>
        <dbReference type="PROSITE" id="PS50983"/>
    </source>
</evidence>
<feature type="signal peptide" evidence="6">
    <location>
        <begin position="1"/>
        <end position="21"/>
    </location>
</feature>
<evidence type="ECO:0000256" key="4">
    <source>
        <dbReference type="ARBA" id="ARBA00022496"/>
    </source>
</evidence>
<dbReference type="SUPFAM" id="SSF53807">
    <property type="entry name" value="Helical backbone' metal receptor"/>
    <property type="match status" value="1"/>
</dbReference>
<dbReference type="Proteomes" id="UP001061862">
    <property type="component" value="Plasmid p_unnamed1"/>
</dbReference>
<evidence type="ECO:0000256" key="6">
    <source>
        <dbReference type="SAM" id="SignalP"/>
    </source>
</evidence>
<dbReference type="InterPro" id="IPR051313">
    <property type="entry name" value="Bact_iron-sidero_bind"/>
</dbReference>
<gene>
    <name evidence="8" type="ORF">N8A98_01455</name>
</gene>
<keyword evidence="9" id="KW-1185">Reference proteome</keyword>
<evidence type="ECO:0000313" key="9">
    <source>
        <dbReference type="Proteomes" id="UP001061862"/>
    </source>
</evidence>
<accession>A0ABY6C6G2</accession>
<dbReference type="PROSITE" id="PS50983">
    <property type="entry name" value="FE_B12_PBP"/>
    <property type="match status" value="1"/>
</dbReference>
<evidence type="ECO:0000313" key="8">
    <source>
        <dbReference type="EMBL" id="UXN67757.1"/>
    </source>
</evidence>
<dbReference type="Pfam" id="PF01497">
    <property type="entry name" value="Peripla_BP_2"/>
    <property type="match status" value="1"/>
</dbReference>
<comment type="similarity">
    <text evidence="2">Belongs to the bacterial solute-binding protein 8 family.</text>
</comment>
<evidence type="ECO:0000256" key="5">
    <source>
        <dbReference type="ARBA" id="ARBA00022729"/>
    </source>
</evidence>